<proteinExistence type="inferred from homology"/>
<dbReference type="GO" id="GO:0008270">
    <property type="term" value="F:zinc ion binding"/>
    <property type="evidence" value="ECO:0007669"/>
    <property type="project" value="TreeGrafter"/>
</dbReference>
<dbReference type="AlphaFoldDB" id="A0A1U7VWJ1"/>
<name>A0A1U7VWJ1_NICSY</name>
<gene>
    <name evidence="5" type="primary">LOC104220197</name>
</gene>
<evidence type="ECO:0000256" key="1">
    <source>
        <dbReference type="ARBA" id="ARBA00007818"/>
    </source>
</evidence>
<dbReference type="eggNOG" id="KOG1296">
    <property type="taxonomic scope" value="Eukaryota"/>
</dbReference>
<protein>
    <submittedName>
        <fullName evidence="5">Uncharacterized protein LOC104220197</fullName>
    </submittedName>
</protein>
<comment type="similarity">
    <text evidence="1">Belongs to the UPF0587 family.</text>
</comment>
<keyword evidence="3" id="KW-0862">Zinc</keyword>
<dbReference type="InterPro" id="IPR008584">
    <property type="entry name" value="CXXC_Zn-binding_euk"/>
</dbReference>
<keyword evidence="4" id="KW-1185">Reference proteome</keyword>
<dbReference type="Proteomes" id="UP000189701">
    <property type="component" value="Unplaced"/>
</dbReference>
<accession>A0A1U7VWJ1</accession>
<evidence type="ECO:0000313" key="5">
    <source>
        <dbReference type="RefSeq" id="XP_009769321.1"/>
    </source>
</evidence>
<keyword evidence="2" id="KW-0479">Metal-binding</keyword>
<organism evidence="4 5">
    <name type="scientific">Nicotiana sylvestris</name>
    <name type="common">Wood tobacco</name>
    <name type="synonym">South American tobacco</name>
    <dbReference type="NCBI Taxonomy" id="4096"/>
    <lineage>
        <taxon>Eukaryota</taxon>
        <taxon>Viridiplantae</taxon>
        <taxon>Streptophyta</taxon>
        <taxon>Embryophyta</taxon>
        <taxon>Tracheophyta</taxon>
        <taxon>Spermatophyta</taxon>
        <taxon>Magnoliopsida</taxon>
        <taxon>eudicotyledons</taxon>
        <taxon>Gunneridae</taxon>
        <taxon>Pentapetalae</taxon>
        <taxon>asterids</taxon>
        <taxon>lamiids</taxon>
        <taxon>Solanales</taxon>
        <taxon>Solanaceae</taxon>
        <taxon>Nicotianoideae</taxon>
        <taxon>Nicotianeae</taxon>
        <taxon>Nicotiana</taxon>
    </lineage>
</organism>
<dbReference type="Pfam" id="PF05907">
    <property type="entry name" value="CXXC_Zn-b_euk"/>
    <property type="match status" value="1"/>
</dbReference>
<evidence type="ECO:0000313" key="4">
    <source>
        <dbReference type="Proteomes" id="UP000189701"/>
    </source>
</evidence>
<evidence type="ECO:0000256" key="2">
    <source>
        <dbReference type="ARBA" id="ARBA00022723"/>
    </source>
</evidence>
<dbReference type="STRING" id="4096.A0A1U7VWJ1"/>
<reference evidence="5" key="2">
    <citation type="submission" date="2025-08" db="UniProtKB">
        <authorList>
            <consortium name="RefSeq"/>
        </authorList>
    </citation>
    <scope>IDENTIFICATION</scope>
    <source>
        <tissue evidence="5">Leaf</tissue>
    </source>
</reference>
<evidence type="ECO:0000256" key="3">
    <source>
        <dbReference type="ARBA" id="ARBA00022833"/>
    </source>
</evidence>
<dbReference type="PANTHER" id="PTHR12857">
    <property type="entry name" value="CXXC MOTIF CONTAINING ZINC BINDING PROTEIN"/>
    <property type="match status" value="1"/>
</dbReference>
<sequence>MCKHCFSSLETKTPMFFITSFRKAKMIFLLEINYRLSHIATIVLNGGADDHMPYFFQLKCQNCDELSKRPCIYMNDSEYNGRDTVNHVIKYEGCKKYGTVTLIPGYGRPFTAEYSASGACAPLMLFECDEMTPEGYEFNGSWKLATVSSSSNFITSYSTN</sequence>
<reference evidence="4" key="1">
    <citation type="journal article" date="2013" name="Genome Biol.">
        <title>Reference genomes and transcriptomes of Nicotiana sylvestris and Nicotiana tomentosiformis.</title>
        <authorList>
            <person name="Sierro N."/>
            <person name="Battey J.N."/>
            <person name="Ouadi S."/>
            <person name="Bovet L."/>
            <person name="Goepfert S."/>
            <person name="Bakaher N."/>
            <person name="Peitsch M.C."/>
            <person name="Ivanov N.V."/>
        </authorList>
    </citation>
    <scope>NUCLEOTIDE SEQUENCE [LARGE SCALE GENOMIC DNA]</scope>
</reference>
<dbReference type="RefSeq" id="XP_009769321.1">
    <property type="nucleotide sequence ID" value="XM_009771019.1"/>
</dbReference>
<dbReference type="SUPFAM" id="SSF141678">
    <property type="entry name" value="MAL13P1.257-like"/>
    <property type="match status" value="1"/>
</dbReference>
<dbReference type="PANTHER" id="PTHR12857:SF0">
    <property type="entry name" value="CXXC MOTIF CONTAINING ZINC BINDING PROTEIN"/>
    <property type="match status" value="1"/>
</dbReference>